<gene>
    <name evidence="3" type="ORF">KPS_002687</name>
</gene>
<dbReference type="Gene3D" id="3.60.120.10">
    <property type="entry name" value="Anthranilate synthase"/>
    <property type="match status" value="1"/>
</dbReference>
<evidence type="ECO:0000313" key="4">
    <source>
        <dbReference type="Proteomes" id="UP001180616"/>
    </source>
</evidence>
<feature type="region of interest" description="Disordered" evidence="1">
    <location>
        <begin position="42"/>
        <end position="85"/>
    </location>
</feature>
<dbReference type="EMBL" id="CP133659">
    <property type="protein sequence ID" value="WMW64637.1"/>
    <property type="molecule type" value="Genomic_DNA"/>
</dbReference>
<sequence>MRCTLSACADADAFASFALSCARQGADLLLCHPDSGHADTAHADSGMGDAPYAGAAPSGQPSGTADATDATGAPHIHTAMPPGWTVWPGGEGQGPCCLVGIGPREELCPGDPAPGSASNPAFGLAPPRRASSPDHEPGPHTDAALAAFLGLPTPFGAHSTAPQRDGAPLLWQPARADHDIALGFLAYTYGLPRFGIRSAKPRVLPHALLRRYHAVARWNPATGALTLSVHPDAPPDMAARCARLLGDAPASVLATPGGHAAFTAPSDCAALPPSLDRAGYTAGVREVLRRIRAGDTYQCNLSTRFGLHAPGLHAPGLDSAGLDPAALSLHLWRTRPAPFHGLFRIGGRLVVSASPERFLRVDAPGGGPGRVLSQPIKGTLAFGPDTPHPLWHPGLPGLLAATPKERAELSMIVDLVRNDISADCAHGSVAVARHCATFRVGGAASGLVQMYSDVTGTLRPDRTCLDLLLSAFPGGSVTGCPKRRTLAIIEAGEPHSREVYCGSLLAIADARTMDASIAIRTGWHDAATGRFEHCAGSGIVVDSDPESEYEETWAKAANFREVCA</sequence>
<dbReference type="RefSeq" id="WP_309540716.1">
    <property type="nucleotide sequence ID" value="NZ_CP133659.1"/>
</dbReference>
<dbReference type="SUPFAM" id="SSF56322">
    <property type="entry name" value="ADC synthase"/>
    <property type="match status" value="1"/>
</dbReference>
<feature type="region of interest" description="Disordered" evidence="1">
    <location>
        <begin position="108"/>
        <end position="139"/>
    </location>
</feature>
<dbReference type="Pfam" id="PF00425">
    <property type="entry name" value="Chorismate_bind"/>
    <property type="match status" value="1"/>
</dbReference>
<dbReference type="PANTHER" id="PTHR11236:SF50">
    <property type="entry name" value="AMINODEOXYCHORISMATE SYNTHASE COMPONENT 1"/>
    <property type="match status" value="1"/>
</dbReference>
<name>A0ABY9QZ67_9BACT</name>
<feature type="domain" description="Chorismate-utilising enzyme C-terminal" evidence="2">
    <location>
        <begin position="277"/>
        <end position="555"/>
    </location>
</feature>
<accession>A0ABY9QZ67</accession>
<dbReference type="PANTHER" id="PTHR11236">
    <property type="entry name" value="AMINOBENZOATE/ANTHRANILATE SYNTHASE"/>
    <property type="match status" value="1"/>
</dbReference>
<keyword evidence="4" id="KW-1185">Reference proteome</keyword>
<dbReference type="InterPro" id="IPR005801">
    <property type="entry name" value="ADC_synthase"/>
</dbReference>
<dbReference type="InterPro" id="IPR019999">
    <property type="entry name" value="Anth_synth_I-like"/>
</dbReference>
<dbReference type="InterPro" id="IPR015890">
    <property type="entry name" value="Chorismate_C"/>
</dbReference>
<dbReference type="Proteomes" id="UP001180616">
    <property type="component" value="Chromosome"/>
</dbReference>
<protein>
    <submittedName>
        <fullName evidence="3">Chorismate-binding protein</fullName>
    </submittedName>
</protein>
<organism evidence="3 4">
    <name type="scientific">Nitratidesulfovibrio liaohensis</name>
    <dbReference type="NCBI Taxonomy" id="2604158"/>
    <lineage>
        <taxon>Bacteria</taxon>
        <taxon>Pseudomonadati</taxon>
        <taxon>Thermodesulfobacteriota</taxon>
        <taxon>Desulfovibrionia</taxon>
        <taxon>Desulfovibrionales</taxon>
        <taxon>Desulfovibrionaceae</taxon>
        <taxon>Nitratidesulfovibrio</taxon>
    </lineage>
</organism>
<evidence type="ECO:0000256" key="1">
    <source>
        <dbReference type="SAM" id="MobiDB-lite"/>
    </source>
</evidence>
<proteinExistence type="predicted"/>
<feature type="compositionally biased region" description="Low complexity" evidence="1">
    <location>
        <begin position="63"/>
        <end position="73"/>
    </location>
</feature>
<reference evidence="3" key="1">
    <citation type="submission" date="2023-09" db="EMBL/GenBank/DDBJ databases">
        <authorList>
            <consortium name="CW5 consortium"/>
            <person name="Lu C.-W."/>
        </authorList>
    </citation>
    <scope>NUCLEOTIDE SEQUENCE</scope>
    <source>
        <strain evidence="3">KPS</strain>
    </source>
</reference>
<evidence type="ECO:0000259" key="2">
    <source>
        <dbReference type="Pfam" id="PF00425"/>
    </source>
</evidence>
<evidence type="ECO:0000313" key="3">
    <source>
        <dbReference type="EMBL" id="WMW64637.1"/>
    </source>
</evidence>